<protein>
    <recommendedName>
        <fullName evidence="1">ABC1 atypical kinase-like domain-containing protein</fullName>
    </recommendedName>
</protein>
<dbReference type="AlphaFoldDB" id="A0ABD3NHY8"/>
<dbReference type="Pfam" id="PF03109">
    <property type="entry name" value="ABC1"/>
    <property type="match status" value="2"/>
</dbReference>
<feature type="domain" description="ABC1 atypical kinase-like" evidence="1">
    <location>
        <begin position="467"/>
        <end position="543"/>
    </location>
</feature>
<proteinExistence type="predicted"/>
<gene>
    <name evidence="2" type="ORF">ACHAWO_006814</name>
</gene>
<dbReference type="PANTHER" id="PTHR43173">
    <property type="entry name" value="ABC1 FAMILY PROTEIN"/>
    <property type="match status" value="1"/>
</dbReference>
<dbReference type="InterPro" id="IPR011009">
    <property type="entry name" value="Kinase-like_dom_sf"/>
</dbReference>
<reference evidence="2 3" key="1">
    <citation type="submission" date="2024-10" db="EMBL/GenBank/DDBJ databases">
        <title>Updated reference genomes for cyclostephanoid diatoms.</title>
        <authorList>
            <person name="Roberts W.R."/>
            <person name="Alverson A.J."/>
        </authorList>
    </citation>
    <scope>NUCLEOTIDE SEQUENCE [LARGE SCALE GENOMIC DNA]</scope>
    <source>
        <strain evidence="2 3">AJA010-31</strain>
    </source>
</reference>
<dbReference type="EMBL" id="JALLPJ020001147">
    <property type="protein sequence ID" value="KAL3775606.1"/>
    <property type="molecule type" value="Genomic_DNA"/>
</dbReference>
<dbReference type="Proteomes" id="UP001530400">
    <property type="component" value="Unassembled WGS sequence"/>
</dbReference>
<organism evidence="2 3">
    <name type="scientific">Cyclotella atomus</name>
    <dbReference type="NCBI Taxonomy" id="382360"/>
    <lineage>
        <taxon>Eukaryota</taxon>
        <taxon>Sar</taxon>
        <taxon>Stramenopiles</taxon>
        <taxon>Ochrophyta</taxon>
        <taxon>Bacillariophyta</taxon>
        <taxon>Coscinodiscophyceae</taxon>
        <taxon>Thalassiosirophycidae</taxon>
        <taxon>Stephanodiscales</taxon>
        <taxon>Stephanodiscaceae</taxon>
        <taxon>Cyclotella</taxon>
    </lineage>
</organism>
<evidence type="ECO:0000313" key="2">
    <source>
        <dbReference type="EMBL" id="KAL3775606.1"/>
    </source>
</evidence>
<dbReference type="InterPro" id="IPR051130">
    <property type="entry name" value="Mito_struct-func_regulator"/>
</dbReference>
<evidence type="ECO:0000259" key="1">
    <source>
        <dbReference type="Pfam" id="PF03109"/>
    </source>
</evidence>
<dbReference type="InterPro" id="IPR004147">
    <property type="entry name" value="ABC1_dom"/>
</dbReference>
<accession>A0ABD3NHY8</accession>
<feature type="domain" description="ABC1 atypical kinase-like" evidence="1">
    <location>
        <begin position="184"/>
        <end position="352"/>
    </location>
</feature>
<comment type="caution">
    <text evidence="2">The sequence shown here is derived from an EMBL/GenBank/DDBJ whole genome shotgun (WGS) entry which is preliminary data.</text>
</comment>
<dbReference type="SUPFAM" id="SSF56112">
    <property type="entry name" value="Protein kinase-like (PK-like)"/>
    <property type="match status" value="1"/>
</dbReference>
<evidence type="ECO:0000313" key="3">
    <source>
        <dbReference type="Proteomes" id="UP001530400"/>
    </source>
</evidence>
<feature type="non-terminal residue" evidence="2">
    <location>
        <position position="1"/>
    </location>
</feature>
<sequence length="638" mass="72786">SLHSDKREKESSIWTGRISTSDVPAAQTITTNTMFAARRALSRPALSLFVGTTTTATIGTTTYLNTDSALGLKREIDFWSSVTPVVFDYWWNFFESSPKVRWQKYMQSKSQDPQTTVNDVTDEEMQQLQKEQRKALLTELHTRNAPKIYQTMIQLGGLYIKLGQVLSVTALPIPELYREYFRTLQSNVPNHEDFEKYILPTLQEELGDVYKIFESIEEIPCGAASIGQAHKGILKETNEEVVIKVQYPNAVWQVPADIECVGDLLKVCVFFGVVDEDASRLSYDEFARQFLSELDYVNEMQNLKDIHASSLDPKAPYLANSVVLPHVYEDLCTERVITMSYLKGKKFEEETKRQLRLIGVDTKKSIHSMIKESGDLAENKETRPLALSSTTTSWKSKLSTMIGSFVSVDFVFSLVRLFRRIALWSQHSSVRAIQLAAAVMPSDWKAWADEMHIVMLQNNRLDWTEDAVNALLDVHGYQILNQGLFNADCHPGNILLDFPADTNSRPTIGLIDFGQCKRLTAEERVKVARLILSIAENEPDQVIADNFRSMGIKTKNDSTRFLAEFGRLMFSSFEAKHLDRTWHKELHKADRVLYFPKELSMVYRTALLLRGLAMSLQFNPSVSQMWRHHAVECIRQHG</sequence>
<dbReference type="CDD" id="cd05121">
    <property type="entry name" value="ABC1_ADCK3-like"/>
    <property type="match status" value="1"/>
</dbReference>
<dbReference type="PANTHER" id="PTHR43173:SF34">
    <property type="entry name" value="ABC1 ATYPICAL KINASE-LIKE DOMAIN-CONTAINING PROTEIN"/>
    <property type="match status" value="1"/>
</dbReference>
<keyword evidence="3" id="KW-1185">Reference proteome</keyword>
<name>A0ABD3NHY8_9STRA</name>